<accession>A0A5B8Z126</accession>
<reference evidence="4" key="1">
    <citation type="submission" date="2019-08" db="EMBL/GenBank/DDBJ databases">
        <authorList>
            <person name="Zheng X."/>
        </authorList>
    </citation>
    <scope>NUCLEOTIDE SEQUENCE [LARGE SCALE GENOMIC DNA]</scope>
    <source>
        <strain evidence="4">FJAT-25496</strain>
    </source>
</reference>
<keyword evidence="4" id="KW-1185">Reference proteome</keyword>
<organism evidence="3 4">
    <name type="scientific">Cytobacillus dafuensis</name>
    <name type="common">Bacillus dafuensis</name>
    <dbReference type="NCBI Taxonomy" id="1742359"/>
    <lineage>
        <taxon>Bacteria</taxon>
        <taxon>Bacillati</taxon>
        <taxon>Bacillota</taxon>
        <taxon>Bacilli</taxon>
        <taxon>Bacillales</taxon>
        <taxon>Bacillaceae</taxon>
        <taxon>Cytobacillus</taxon>
    </lineage>
</organism>
<keyword evidence="1" id="KW-0472">Membrane</keyword>
<dbReference type="OrthoDB" id="2932944at2"/>
<evidence type="ECO:0000313" key="3">
    <source>
        <dbReference type="EMBL" id="QED46437.1"/>
    </source>
</evidence>
<feature type="transmembrane region" description="Helical" evidence="1">
    <location>
        <begin position="16"/>
        <end position="42"/>
    </location>
</feature>
<dbReference type="AlphaFoldDB" id="A0A5B8Z126"/>
<dbReference type="InterPro" id="IPR025273">
    <property type="entry name" value="DUF4064"/>
</dbReference>
<evidence type="ECO:0000313" key="4">
    <source>
        <dbReference type="Proteomes" id="UP000321555"/>
    </source>
</evidence>
<dbReference type="EMBL" id="CP042593">
    <property type="protein sequence ID" value="QED46437.1"/>
    <property type="molecule type" value="Genomic_DNA"/>
</dbReference>
<feature type="transmembrane region" description="Helical" evidence="1">
    <location>
        <begin position="80"/>
        <end position="109"/>
    </location>
</feature>
<dbReference type="Proteomes" id="UP000321555">
    <property type="component" value="Chromosome"/>
</dbReference>
<name>A0A5B8Z126_CYTDA</name>
<sequence length="130" mass="13942">MKTEILGEIMKRTAEFVLGLVGGIIGILVALSALFVAFIGFLADDAGAATVIVIIAFIFLIIQVAALIMSCLVNRMDHKLFGGLMITCGILSFPVSIFLMFIPSVLYIISGALGLRVLEAEPKSMELDTY</sequence>
<protein>
    <submittedName>
        <fullName evidence="3">DUF4064 domain-containing protein</fullName>
    </submittedName>
</protein>
<dbReference type="Pfam" id="PF13273">
    <property type="entry name" value="DUF4064"/>
    <property type="match status" value="1"/>
</dbReference>
<feature type="domain" description="DUF4064" evidence="2">
    <location>
        <begin position="11"/>
        <end position="94"/>
    </location>
</feature>
<dbReference type="KEGG" id="bda:FSZ17_03665"/>
<dbReference type="STRING" id="1742359.GCA_001439625_01282"/>
<feature type="transmembrane region" description="Helical" evidence="1">
    <location>
        <begin position="48"/>
        <end position="73"/>
    </location>
</feature>
<gene>
    <name evidence="3" type="ORF">FSZ17_03665</name>
</gene>
<proteinExistence type="predicted"/>
<evidence type="ECO:0000256" key="1">
    <source>
        <dbReference type="SAM" id="Phobius"/>
    </source>
</evidence>
<keyword evidence="1" id="KW-1133">Transmembrane helix</keyword>
<keyword evidence="1" id="KW-0812">Transmembrane</keyword>
<evidence type="ECO:0000259" key="2">
    <source>
        <dbReference type="Pfam" id="PF13273"/>
    </source>
</evidence>